<evidence type="ECO:0000256" key="7">
    <source>
        <dbReference type="ARBA" id="ARBA00022917"/>
    </source>
</evidence>
<evidence type="ECO:0000256" key="3">
    <source>
        <dbReference type="ARBA" id="ARBA00016923"/>
    </source>
</evidence>
<dbReference type="EC" id="6.3.5.-" evidence="11"/>
<evidence type="ECO:0000256" key="1">
    <source>
        <dbReference type="ARBA" id="ARBA00005306"/>
    </source>
</evidence>
<dbReference type="AlphaFoldDB" id="A0A1M6XSK6"/>
<dbReference type="InterPro" id="IPR014746">
    <property type="entry name" value="Gln_synth/guanido_kin_cat_dom"/>
</dbReference>
<dbReference type="InterPro" id="IPR018027">
    <property type="entry name" value="Asn/Gln_amidotransferase"/>
</dbReference>
<dbReference type="GO" id="GO:0005524">
    <property type="term" value="F:ATP binding"/>
    <property type="evidence" value="ECO:0007669"/>
    <property type="project" value="UniProtKB-KW"/>
</dbReference>
<protein>
    <recommendedName>
        <fullName evidence="3 11">Aspartyl/glutamyl-tRNA(Asn/Gln) amidotransferase subunit B</fullName>
        <shortName evidence="11">Asp/Glu-ADT subunit B</shortName>
        <ecNumber evidence="11">6.3.5.-</ecNumber>
    </recommendedName>
</protein>
<keyword evidence="6 11" id="KW-0067">ATP-binding</keyword>
<dbReference type="PANTHER" id="PTHR11659">
    <property type="entry name" value="GLUTAMYL-TRNA GLN AMIDOTRANSFERASE SUBUNIT B MITOCHONDRIAL AND PROKARYOTIC PET112-RELATED"/>
    <property type="match status" value="1"/>
</dbReference>
<dbReference type="FunFam" id="1.10.10.410:FF:000001">
    <property type="entry name" value="Aspartyl/glutamyl-tRNA(Asn/Gln) amidotransferase subunit B"/>
    <property type="match status" value="1"/>
</dbReference>
<organism evidence="13 14">
    <name type="scientific">Fibrobacter intestinalis</name>
    <dbReference type="NCBI Taxonomy" id="28122"/>
    <lineage>
        <taxon>Bacteria</taxon>
        <taxon>Pseudomonadati</taxon>
        <taxon>Fibrobacterota</taxon>
        <taxon>Fibrobacteria</taxon>
        <taxon>Fibrobacterales</taxon>
        <taxon>Fibrobacteraceae</taxon>
        <taxon>Fibrobacter</taxon>
    </lineage>
</organism>
<gene>
    <name evidence="11" type="primary">gatB</name>
    <name evidence="13" type="ORF">SAMN05720469_13419</name>
</gene>
<comment type="catalytic activity">
    <reaction evidence="9 11">
        <text>L-aspartyl-tRNA(Asn) + L-glutamine + ATP + H2O = L-asparaginyl-tRNA(Asn) + L-glutamate + ADP + phosphate + 2 H(+)</text>
        <dbReference type="Rhea" id="RHEA:14513"/>
        <dbReference type="Rhea" id="RHEA-COMP:9674"/>
        <dbReference type="Rhea" id="RHEA-COMP:9677"/>
        <dbReference type="ChEBI" id="CHEBI:15377"/>
        <dbReference type="ChEBI" id="CHEBI:15378"/>
        <dbReference type="ChEBI" id="CHEBI:29985"/>
        <dbReference type="ChEBI" id="CHEBI:30616"/>
        <dbReference type="ChEBI" id="CHEBI:43474"/>
        <dbReference type="ChEBI" id="CHEBI:58359"/>
        <dbReference type="ChEBI" id="CHEBI:78515"/>
        <dbReference type="ChEBI" id="CHEBI:78516"/>
        <dbReference type="ChEBI" id="CHEBI:456216"/>
    </reaction>
</comment>
<name>A0A1M6XSK6_9BACT</name>
<comment type="similarity">
    <text evidence="1 11">Belongs to the GatB/GatE family. GatB subfamily.</text>
</comment>
<keyword evidence="14" id="KW-1185">Reference proteome</keyword>
<dbReference type="FunFam" id="1.10.150.380:FF:000001">
    <property type="entry name" value="Aspartyl/glutamyl-tRNA(Asn/Gln) amidotransferase subunit B"/>
    <property type="match status" value="1"/>
</dbReference>
<keyword evidence="7 11" id="KW-0648">Protein biosynthesis</keyword>
<dbReference type="NCBIfam" id="NF004012">
    <property type="entry name" value="PRK05477.1-2"/>
    <property type="match status" value="1"/>
</dbReference>
<evidence type="ECO:0000256" key="10">
    <source>
        <dbReference type="ARBA" id="ARBA00047913"/>
    </source>
</evidence>
<dbReference type="Pfam" id="PF02637">
    <property type="entry name" value="GatB_Yqey"/>
    <property type="match status" value="1"/>
</dbReference>
<dbReference type="SUPFAM" id="SSF55931">
    <property type="entry name" value="Glutamine synthetase/guanido kinase"/>
    <property type="match status" value="1"/>
</dbReference>
<keyword evidence="4 11" id="KW-0436">Ligase</keyword>
<dbReference type="Gene3D" id="1.10.10.410">
    <property type="match status" value="1"/>
</dbReference>
<evidence type="ECO:0000259" key="12">
    <source>
        <dbReference type="SMART" id="SM00845"/>
    </source>
</evidence>
<dbReference type="PANTHER" id="PTHR11659:SF0">
    <property type="entry name" value="GLUTAMYL-TRNA(GLN) AMIDOTRANSFERASE SUBUNIT B, MITOCHONDRIAL"/>
    <property type="match status" value="1"/>
</dbReference>
<dbReference type="InterPro" id="IPR042114">
    <property type="entry name" value="GatB_C_1"/>
</dbReference>
<dbReference type="GO" id="GO:0006412">
    <property type="term" value="P:translation"/>
    <property type="evidence" value="ECO:0007669"/>
    <property type="project" value="UniProtKB-UniRule"/>
</dbReference>
<comment type="function">
    <text evidence="8 11">Allows the formation of correctly charged Asn-tRNA(Asn) or Gln-tRNA(Gln) through the transamidation of misacylated Asp-tRNA(Asn) or Glu-tRNA(Gln) in organisms which lack either or both of asparaginyl-tRNA or glutaminyl-tRNA synthetases. The reaction takes place in the presence of glutamine and ATP through an activated phospho-Asp-tRNA(Asn) or phospho-Glu-tRNA(Gln).</text>
</comment>
<accession>A0A1M6XSK6</accession>
<feature type="domain" description="Asn/Gln amidotransferase" evidence="12">
    <location>
        <begin position="393"/>
        <end position="539"/>
    </location>
</feature>
<dbReference type="Proteomes" id="UP000184275">
    <property type="component" value="Unassembled WGS sequence"/>
</dbReference>
<dbReference type="InterPro" id="IPR003789">
    <property type="entry name" value="Asn/Gln_tRNA_amidoTrase-B-like"/>
</dbReference>
<dbReference type="Pfam" id="PF02934">
    <property type="entry name" value="GatB_N"/>
    <property type="match status" value="1"/>
</dbReference>
<evidence type="ECO:0000256" key="9">
    <source>
        <dbReference type="ARBA" id="ARBA00047380"/>
    </source>
</evidence>
<proteinExistence type="inferred from homology"/>
<dbReference type="GO" id="GO:0050566">
    <property type="term" value="F:asparaginyl-tRNA synthase (glutamine-hydrolyzing) activity"/>
    <property type="evidence" value="ECO:0007669"/>
    <property type="project" value="RHEA"/>
</dbReference>
<keyword evidence="5 11" id="KW-0547">Nucleotide-binding</keyword>
<dbReference type="GO" id="GO:0016740">
    <property type="term" value="F:transferase activity"/>
    <property type="evidence" value="ECO:0007669"/>
    <property type="project" value="UniProtKB-KW"/>
</dbReference>
<evidence type="ECO:0000256" key="5">
    <source>
        <dbReference type="ARBA" id="ARBA00022741"/>
    </source>
</evidence>
<dbReference type="InterPro" id="IPR017959">
    <property type="entry name" value="Asn/Gln-tRNA_amidoTrfase_suB/E"/>
</dbReference>
<dbReference type="InterPro" id="IPR004413">
    <property type="entry name" value="GatB"/>
</dbReference>
<dbReference type="EMBL" id="FRAW01000034">
    <property type="protein sequence ID" value="SHL08972.1"/>
    <property type="molecule type" value="Genomic_DNA"/>
</dbReference>
<dbReference type="SMART" id="SM00845">
    <property type="entry name" value="GatB_Yqey"/>
    <property type="match status" value="1"/>
</dbReference>
<keyword evidence="13" id="KW-0808">Transferase</keyword>
<dbReference type="Gene3D" id="1.10.150.380">
    <property type="entry name" value="GatB domain, N-terminal subdomain"/>
    <property type="match status" value="1"/>
</dbReference>
<evidence type="ECO:0000313" key="13">
    <source>
        <dbReference type="EMBL" id="SHL08972.1"/>
    </source>
</evidence>
<sequence>MRKTRLRTRRSDCKILYLQKTGACVPKRKVLDLSLPIPLSEGGESLARRKKENLFGVIMSKYYPVIGLEIHCQLATKTKMFCGCEIEVNTSPNKHVCPVCLGFPGAMPVPNKKAVEFAIRLGLALHCEIDLNAMWTRKNYFYPDLPKGYQITQTGGLPIYDHPICSKGWLEIKRSDGVVRRIGITRIHMEEDAGKLVHDMSPTGSHFDANRCGTPLCEIVTEPDIRSPEEAVLTFKKIKQILEYTGVSHANMENGNIRCDGNISIRPSEDAPYGTRAEIKNLNSFTNLEKALTAELLLQTVTLDAGREVQQCTKRYDPNADKTIVIRSKEDAPDYKYFPEPDMVRLVTDPSVVEEIRRTLPELPDARFARFLQEYKLTEYDAQVLTDEIHVSNWFDSAAKTCKNPKMLANWVITELLCEVKELEGGFDAVKVRPEQLSALVNLIEDGTINGKIAKQVFAEMFASGKDPEVIVKEKGLVQITDTGAIEKTVREVVEKNAAQFAEFKAGKVALKGFFVGQVMKSSGGKANPKIVNQILDKLAQE</sequence>
<evidence type="ECO:0000256" key="4">
    <source>
        <dbReference type="ARBA" id="ARBA00022598"/>
    </source>
</evidence>
<evidence type="ECO:0000313" key="14">
    <source>
        <dbReference type="Proteomes" id="UP000184275"/>
    </source>
</evidence>
<comment type="subunit">
    <text evidence="2 11">Heterotrimer of A, B and C subunits.</text>
</comment>
<dbReference type="NCBIfam" id="NF004014">
    <property type="entry name" value="PRK05477.1-4"/>
    <property type="match status" value="1"/>
</dbReference>
<evidence type="ECO:0000256" key="8">
    <source>
        <dbReference type="ARBA" id="ARBA00024799"/>
    </source>
</evidence>
<evidence type="ECO:0000256" key="2">
    <source>
        <dbReference type="ARBA" id="ARBA00011123"/>
    </source>
</evidence>
<dbReference type="GO" id="GO:0050567">
    <property type="term" value="F:glutaminyl-tRNA synthase (glutamine-hydrolyzing) activity"/>
    <property type="evidence" value="ECO:0007669"/>
    <property type="project" value="UniProtKB-UniRule"/>
</dbReference>
<evidence type="ECO:0000256" key="6">
    <source>
        <dbReference type="ARBA" id="ARBA00022840"/>
    </source>
</evidence>
<evidence type="ECO:0000256" key="11">
    <source>
        <dbReference type="HAMAP-Rule" id="MF_00121"/>
    </source>
</evidence>
<dbReference type="GO" id="GO:0070681">
    <property type="term" value="P:glutaminyl-tRNAGln biosynthesis via transamidation"/>
    <property type="evidence" value="ECO:0007669"/>
    <property type="project" value="TreeGrafter"/>
</dbReference>
<comment type="catalytic activity">
    <reaction evidence="10 11">
        <text>L-glutamyl-tRNA(Gln) + L-glutamine + ATP + H2O = L-glutaminyl-tRNA(Gln) + L-glutamate + ADP + phosphate + H(+)</text>
        <dbReference type="Rhea" id="RHEA:17521"/>
        <dbReference type="Rhea" id="RHEA-COMP:9681"/>
        <dbReference type="Rhea" id="RHEA-COMP:9684"/>
        <dbReference type="ChEBI" id="CHEBI:15377"/>
        <dbReference type="ChEBI" id="CHEBI:15378"/>
        <dbReference type="ChEBI" id="CHEBI:29985"/>
        <dbReference type="ChEBI" id="CHEBI:30616"/>
        <dbReference type="ChEBI" id="CHEBI:43474"/>
        <dbReference type="ChEBI" id="CHEBI:58359"/>
        <dbReference type="ChEBI" id="CHEBI:78520"/>
        <dbReference type="ChEBI" id="CHEBI:78521"/>
        <dbReference type="ChEBI" id="CHEBI:456216"/>
    </reaction>
</comment>
<dbReference type="SUPFAM" id="SSF89095">
    <property type="entry name" value="GatB/YqeY motif"/>
    <property type="match status" value="1"/>
</dbReference>
<dbReference type="HAMAP" id="MF_00121">
    <property type="entry name" value="GatB"/>
    <property type="match status" value="1"/>
</dbReference>
<reference evidence="14" key="1">
    <citation type="submission" date="2016-11" db="EMBL/GenBank/DDBJ databases">
        <authorList>
            <person name="Varghese N."/>
            <person name="Submissions S."/>
        </authorList>
    </citation>
    <scope>NUCLEOTIDE SEQUENCE [LARGE SCALE GENOMIC DNA]</scope>
    <source>
        <strain evidence="14">UWOS</strain>
    </source>
</reference>
<dbReference type="InterPro" id="IPR006075">
    <property type="entry name" value="Asn/Gln-tRNA_Trfase_suB/E_cat"/>
</dbReference>
<dbReference type="InterPro" id="IPR023168">
    <property type="entry name" value="GatB_Yqey_C_2"/>
</dbReference>
<dbReference type="NCBIfam" id="TIGR00133">
    <property type="entry name" value="gatB"/>
    <property type="match status" value="1"/>
</dbReference>